<evidence type="ECO:0000256" key="5">
    <source>
        <dbReference type="SAM" id="Phobius"/>
    </source>
</evidence>
<dbReference type="InterPro" id="IPR020449">
    <property type="entry name" value="Tscrpt_reg_AraC-type_HTH"/>
</dbReference>
<keyword evidence="5" id="KW-0812">Transmembrane</keyword>
<evidence type="ECO:0000256" key="3">
    <source>
        <dbReference type="ARBA" id="ARBA00023163"/>
    </source>
</evidence>
<dbReference type="InterPro" id="IPR009057">
    <property type="entry name" value="Homeodomain-like_sf"/>
</dbReference>
<sequence>MNVRRFAARKPNKLFLFYFLSFFIVILVPVLLLGVSSYRLAYGSIAGEIRSGNENAIGQTGAALDRMLEEMLSLSIQLGLDGRIYATSQNAESSYLLNDVKDRISSLASEHGYIHSIQIYFAESKTILSSDGPNRKTPGQPIDQWVVQAEAGRSNVLWLPTRSFVNQDGNAYKIATIVVKLPFAFPETTGYVAIHFNEDELNAYLRAMHSDNHTQAYLIDESGAVLSAFSAAEPQRIPSASEMGGVLRASERGERKLKMDGAESLVSVGDPLLNHWRLVSVTPLRYLDDKLSYIRNVILLIGLLLVSLGVVISFFLSRTLYNPIKLLIDKTTRFHKELSATPGKEHSLKDVSDILDQFYSSHRKLESSYNAYHPHLVSRFVNDLLSDKFNESAPEIEQAIAELQLPILSGSFVVMLIEIDDYAKYKERFSPRDLSLLRYAVLNIAQETASQGRPCLSAETGDNRIAVLLGASAYPWPPDGAHTETAESWAESPAGGSWTESPAKGLAAMPAETFALTPIDTAAERFAVEPTRELSALAGAVIESIRRYLPFSVTISFGTRVETLGRVHVSYREAQEAMRHKLWNPGEPILFPEGNVRPAAFEYFYPAHLEKTLANNLRAGNDEEAVRALKEVREWLLARPSLTYENVIRIYNRLVDAMIDVVTDIGLAWESAYGEGNVYQELTRHETVRDLHEWVVVVAGRVAETVRGQTRGSSKVNAAIAFIADRYREDISVERIADAVELTPAYLSRIFKQATGKTVLEYLTRLRIDHSKRLLRETSLTMQDISQQVGYNNANSFIRFFRKHEGITPGEYRKLQEQAADNEASR</sequence>
<dbReference type="PANTHER" id="PTHR43280">
    <property type="entry name" value="ARAC-FAMILY TRANSCRIPTIONAL REGULATOR"/>
    <property type="match status" value="1"/>
</dbReference>
<keyword evidence="5" id="KW-0472">Membrane</keyword>
<feature type="domain" description="HTH araC/xylS-type" evidence="6">
    <location>
        <begin position="717"/>
        <end position="815"/>
    </location>
</feature>
<evidence type="ECO:0000256" key="2">
    <source>
        <dbReference type="ARBA" id="ARBA00023125"/>
    </source>
</evidence>
<organism evidence="7 8">
    <name type="scientific">Cohnella thailandensis</name>
    <dbReference type="NCBI Taxonomy" id="557557"/>
    <lineage>
        <taxon>Bacteria</taxon>
        <taxon>Bacillati</taxon>
        <taxon>Bacillota</taxon>
        <taxon>Bacilli</taxon>
        <taxon>Bacillales</taxon>
        <taxon>Paenibacillaceae</taxon>
        <taxon>Cohnella</taxon>
    </lineage>
</organism>
<feature type="transmembrane region" description="Helical" evidence="5">
    <location>
        <begin position="293"/>
        <end position="316"/>
    </location>
</feature>
<keyword evidence="3" id="KW-0804">Transcription</keyword>
<dbReference type="SMART" id="SM00342">
    <property type="entry name" value="HTH_ARAC"/>
    <property type="match status" value="1"/>
</dbReference>
<keyword evidence="5" id="KW-1133">Transmembrane helix</keyword>
<dbReference type="Pfam" id="PF12833">
    <property type="entry name" value="HTH_18"/>
    <property type="match status" value="1"/>
</dbReference>
<comment type="caution">
    <text evidence="7">The sequence shown here is derived from an EMBL/GenBank/DDBJ whole genome shotgun (WGS) entry which is preliminary data.</text>
</comment>
<keyword evidence="8" id="KW-1185">Reference proteome</keyword>
<dbReference type="PANTHER" id="PTHR43280:SF2">
    <property type="entry name" value="HTH-TYPE TRANSCRIPTIONAL REGULATOR EXSA"/>
    <property type="match status" value="1"/>
</dbReference>
<dbReference type="AlphaFoldDB" id="A0A841SWV2"/>
<dbReference type="InterPro" id="IPR041522">
    <property type="entry name" value="CdaR_GGDEF"/>
</dbReference>
<protein>
    <submittedName>
        <fullName evidence="7">Helix-turn-helix domain-containing protein</fullName>
    </submittedName>
</protein>
<keyword evidence="2" id="KW-0238">DNA-binding</keyword>
<dbReference type="PROSITE" id="PS01124">
    <property type="entry name" value="HTH_ARAC_FAMILY_2"/>
    <property type="match status" value="1"/>
</dbReference>
<evidence type="ECO:0000256" key="1">
    <source>
        <dbReference type="ARBA" id="ARBA00023015"/>
    </source>
</evidence>
<dbReference type="PROSITE" id="PS00041">
    <property type="entry name" value="HTH_ARAC_FAMILY_1"/>
    <property type="match status" value="1"/>
</dbReference>
<feature type="region of interest" description="Disordered" evidence="4">
    <location>
        <begin position="480"/>
        <end position="501"/>
    </location>
</feature>
<dbReference type="Proteomes" id="UP000535838">
    <property type="component" value="Unassembled WGS sequence"/>
</dbReference>
<dbReference type="PRINTS" id="PR00032">
    <property type="entry name" value="HTHARAC"/>
</dbReference>
<dbReference type="SUPFAM" id="SSF46689">
    <property type="entry name" value="Homeodomain-like"/>
    <property type="match status" value="2"/>
</dbReference>
<evidence type="ECO:0000256" key="4">
    <source>
        <dbReference type="SAM" id="MobiDB-lite"/>
    </source>
</evidence>
<feature type="transmembrane region" description="Helical" evidence="5">
    <location>
        <begin position="15"/>
        <end position="35"/>
    </location>
</feature>
<name>A0A841SWV2_9BACL</name>
<dbReference type="Pfam" id="PF17853">
    <property type="entry name" value="GGDEF_2"/>
    <property type="match status" value="1"/>
</dbReference>
<evidence type="ECO:0000313" key="8">
    <source>
        <dbReference type="Proteomes" id="UP000535838"/>
    </source>
</evidence>
<dbReference type="InterPro" id="IPR018060">
    <property type="entry name" value="HTH_AraC"/>
</dbReference>
<dbReference type="EMBL" id="JACJVQ010000006">
    <property type="protein sequence ID" value="MBB6634097.1"/>
    <property type="molecule type" value="Genomic_DNA"/>
</dbReference>
<gene>
    <name evidence="7" type="ORF">H7B67_08250</name>
</gene>
<reference evidence="7 8" key="1">
    <citation type="submission" date="2020-08" db="EMBL/GenBank/DDBJ databases">
        <title>Cohnella phylogeny.</title>
        <authorList>
            <person name="Dunlap C."/>
        </authorList>
    </citation>
    <scope>NUCLEOTIDE SEQUENCE [LARGE SCALE GENOMIC DNA]</scope>
    <source>
        <strain evidence="7 8">DSM 25241</strain>
    </source>
</reference>
<dbReference type="InterPro" id="IPR018062">
    <property type="entry name" value="HTH_AraC-typ_CS"/>
</dbReference>
<dbReference type="Gene3D" id="1.10.10.60">
    <property type="entry name" value="Homeodomain-like"/>
    <property type="match status" value="2"/>
</dbReference>
<dbReference type="RefSeq" id="WP_185119332.1">
    <property type="nucleotide sequence ID" value="NZ_JACJVQ010000006.1"/>
</dbReference>
<keyword evidence="1" id="KW-0805">Transcription regulation</keyword>
<dbReference type="GO" id="GO:0003700">
    <property type="term" value="F:DNA-binding transcription factor activity"/>
    <property type="evidence" value="ECO:0007669"/>
    <property type="project" value="InterPro"/>
</dbReference>
<proteinExistence type="predicted"/>
<dbReference type="GO" id="GO:0043565">
    <property type="term" value="F:sequence-specific DNA binding"/>
    <property type="evidence" value="ECO:0007669"/>
    <property type="project" value="InterPro"/>
</dbReference>
<evidence type="ECO:0000313" key="7">
    <source>
        <dbReference type="EMBL" id="MBB6634097.1"/>
    </source>
</evidence>
<accession>A0A841SWV2</accession>
<evidence type="ECO:0000259" key="6">
    <source>
        <dbReference type="PROSITE" id="PS01124"/>
    </source>
</evidence>